<dbReference type="GO" id="GO:0006979">
    <property type="term" value="P:response to oxidative stress"/>
    <property type="evidence" value="ECO:0007669"/>
    <property type="project" value="InterPro"/>
</dbReference>
<dbReference type="PANTHER" id="PTHR42830:SF1">
    <property type="entry name" value="OSMOTICALLY INDUCIBLE FAMILY PROTEIN"/>
    <property type="match status" value="1"/>
</dbReference>
<keyword evidence="2" id="KW-1185">Reference proteome</keyword>
<dbReference type="InterPro" id="IPR003718">
    <property type="entry name" value="OsmC/Ohr_fam"/>
</dbReference>
<dbReference type="InterPro" id="IPR036102">
    <property type="entry name" value="OsmC/Ohrsf"/>
</dbReference>
<gene>
    <name evidence="1" type="ORF">SAMN05444959_101471</name>
</gene>
<organism evidence="1 2">
    <name type="scientific">Paracoccus seriniphilus</name>
    <dbReference type="NCBI Taxonomy" id="184748"/>
    <lineage>
        <taxon>Bacteria</taxon>
        <taxon>Pseudomonadati</taxon>
        <taxon>Pseudomonadota</taxon>
        <taxon>Alphaproteobacteria</taxon>
        <taxon>Rhodobacterales</taxon>
        <taxon>Paracoccaceae</taxon>
        <taxon>Paracoccus</taxon>
    </lineage>
</organism>
<reference evidence="1 2" key="1">
    <citation type="submission" date="2017-07" db="EMBL/GenBank/DDBJ databases">
        <authorList>
            <person name="Sun Z.S."/>
            <person name="Albrecht U."/>
            <person name="Echele G."/>
            <person name="Lee C.C."/>
        </authorList>
    </citation>
    <scope>NUCLEOTIDE SEQUENCE [LARGE SCALE GENOMIC DNA]</scope>
    <source>
        <strain evidence="1 2">DSM 14827</strain>
    </source>
</reference>
<dbReference type="SUPFAM" id="SSF82784">
    <property type="entry name" value="OsmC-like"/>
    <property type="match status" value="1"/>
</dbReference>
<dbReference type="InterPro" id="IPR019904">
    <property type="entry name" value="Peroxiredoxin_OsmC"/>
</dbReference>
<dbReference type="InterPro" id="IPR015946">
    <property type="entry name" value="KH_dom-like_a/b"/>
</dbReference>
<protein>
    <submittedName>
        <fullName evidence="1">Osmotically inducible protein OsmC</fullName>
    </submittedName>
</protein>
<dbReference type="PANTHER" id="PTHR42830">
    <property type="entry name" value="OSMOTICALLY INDUCIBLE FAMILY PROTEIN"/>
    <property type="match status" value="1"/>
</dbReference>
<proteinExistence type="predicted"/>
<sequence>MITRTRTGMAKWNGGLKDGGGTVATQSGALEDLPYGFNTRFEDTPGTNPEELVGAAHASCFSMALAMMLEHEGITGVSIDTKSRIALDQEDGGFTIKTAHLVTRISAEGDEKKILDIAAKAKAGCPISKLLNAEVTMDAEIA</sequence>
<accession>A0A239PNH9</accession>
<dbReference type="NCBIfam" id="TIGR03562">
    <property type="entry name" value="osmo_induc_OsmC"/>
    <property type="match status" value="1"/>
</dbReference>
<dbReference type="GO" id="GO:0004601">
    <property type="term" value="F:peroxidase activity"/>
    <property type="evidence" value="ECO:0007669"/>
    <property type="project" value="InterPro"/>
</dbReference>
<evidence type="ECO:0000313" key="2">
    <source>
        <dbReference type="Proteomes" id="UP000198307"/>
    </source>
</evidence>
<dbReference type="Proteomes" id="UP000198307">
    <property type="component" value="Unassembled WGS sequence"/>
</dbReference>
<name>A0A239PNH9_9RHOB</name>
<dbReference type="RefSeq" id="WP_089342785.1">
    <property type="nucleotide sequence ID" value="NZ_CP067129.1"/>
</dbReference>
<dbReference type="Gene3D" id="3.30.300.20">
    <property type="match status" value="1"/>
</dbReference>
<dbReference type="InterPro" id="IPR052707">
    <property type="entry name" value="OsmC_Ohr_Peroxiredoxin"/>
</dbReference>
<dbReference type="EMBL" id="FZQB01000001">
    <property type="protein sequence ID" value="SNT68909.1"/>
    <property type="molecule type" value="Genomic_DNA"/>
</dbReference>
<dbReference type="Pfam" id="PF02566">
    <property type="entry name" value="OsmC"/>
    <property type="match status" value="1"/>
</dbReference>
<dbReference type="AlphaFoldDB" id="A0A239PNH9"/>
<evidence type="ECO:0000313" key="1">
    <source>
        <dbReference type="EMBL" id="SNT68909.1"/>
    </source>
</evidence>